<dbReference type="RefSeq" id="WP_147136120.1">
    <property type="nucleotide sequence ID" value="NZ_VOSC01000025.1"/>
</dbReference>
<sequence>MKKQYFVLLVSVFCCTSFLSFSQCVTSPNNLISWWKAEDNTNDSLGNNHGTTNGTLYTTGVVGKSFLFDGVDDVVVVPHSPDLDITGDVTVELWAKQTGFATVSQQVIAKGGGYVPADVPTVFSMRFENATFQCIFEDNTGANIVLTGPSFEDFQWHHYVYVRQGNQHSIYADGFHFGWETFNNGPSSTVGLPLTIGGQYHNPNGALNDYTNFFSGEIDEIGVYNRALTETEIQSIYNAGANGKCAGVLSTANEVLAKNTIKAYPNPVIQTLNIQCDAIQNTKITISNIQGKVLNVYNNASSKLKIDMTDKATGLYFVSVQASDASKSKVFKIVKQ</sequence>
<proteinExistence type="predicted"/>
<feature type="signal peptide" evidence="2">
    <location>
        <begin position="1"/>
        <end position="22"/>
    </location>
</feature>
<protein>
    <submittedName>
        <fullName evidence="4">T9SS type A sorting domain-containing protein</fullName>
    </submittedName>
</protein>
<dbReference type="Pfam" id="PF13385">
    <property type="entry name" value="Laminin_G_3"/>
    <property type="match status" value="1"/>
</dbReference>
<gene>
    <name evidence="4" type="ORF">FUA26_11645</name>
</gene>
<dbReference type="AlphaFoldDB" id="A0A5C7AMY7"/>
<evidence type="ECO:0000256" key="2">
    <source>
        <dbReference type="SAM" id="SignalP"/>
    </source>
</evidence>
<dbReference type="OrthoDB" id="1391570at2"/>
<dbReference type="InterPro" id="IPR013320">
    <property type="entry name" value="ConA-like_dom_sf"/>
</dbReference>
<dbReference type="SUPFAM" id="SSF49899">
    <property type="entry name" value="Concanavalin A-like lectins/glucanases"/>
    <property type="match status" value="1"/>
</dbReference>
<dbReference type="Proteomes" id="UP000321790">
    <property type="component" value="Unassembled WGS sequence"/>
</dbReference>
<dbReference type="NCBIfam" id="TIGR04183">
    <property type="entry name" value="Por_Secre_tail"/>
    <property type="match status" value="1"/>
</dbReference>
<dbReference type="GO" id="GO:0004553">
    <property type="term" value="F:hydrolase activity, hydrolyzing O-glycosyl compounds"/>
    <property type="evidence" value="ECO:0007669"/>
    <property type="project" value="UniProtKB-ARBA"/>
</dbReference>
<organism evidence="4 5">
    <name type="scientific">Seonamhaeicola algicola</name>
    <dbReference type="NCBI Taxonomy" id="1719036"/>
    <lineage>
        <taxon>Bacteria</taxon>
        <taxon>Pseudomonadati</taxon>
        <taxon>Bacteroidota</taxon>
        <taxon>Flavobacteriia</taxon>
        <taxon>Flavobacteriales</taxon>
        <taxon>Flavobacteriaceae</taxon>
    </lineage>
</organism>
<comment type="caution">
    <text evidence="4">The sequence shown here is derived from an EMBL/GenBank/DDBJ whole genome shotgun (WGS) entry which is preliminary data.</text>
</comment>
<feature type="domain" description="Secretion system C-terminal sorting" evidence="3">
    <location>
        <begin position="264"/>
        <end position="329"/>
    </location>
</feature>
<evidence type="ECO:0000313" key="4">
    <source>
        <dbReference type="EMBL" id="TXE10120.1"/>
    </source>
</evidence>
<keyword evidence="1 2" id="KW-0732">Signal</keyword>
<evidence type="ECO:0000256" key="1">
    <source>
        <dbReference type="ARBA" id="ARBA00022729"/>
    </source>
</evidence>
<evidence type="ECO:0000259" key="3">
    <source>
        <dbReference type="Pfam" id="PF18962"/>
    </source>
</evidence>
<dbReference type="GO" id="GO:0005975">
    <property type="term" value="P:carbohydrate metabolic process"/>
    <property type="evidence" value="ECO:0007669"/>
    <property type="project" value="UniProtKB-ARBA"/>
</dbReference>
<name>A0A5C7AMY7_9FLAO</name>
<dbReference type="EMBL" id="VOSC01000025">
    <property type="protein sequence ID" value="TXE10120.1"/>
    <property type="molecule type" value="Genomic_DNA"/>
</dbReference>
<dbReference type="InterPro" id="IPR026444">
    <property type="entry name" value="Secre_tail"/>
</dbReference>
<accession>A0A5C7AMY7</accession>
<keyword evidence="5" id="KW-1185">Reference proteome</keyword>
<evidence type="ECO:0000313" key="5">
    <source>
        <dbReference type="Proteomes" id="UP000321790"/>
    </source>
</evidence>
<dbReference type="Gene3D" id="2.60.120.200">
    <property type="match status" value="1"/>
</dbReference>
<feature type="chain" id="PRO_5022663345" evidence="2">
    <location>
        <begin position="23"/>
        <end position="336"/>
    </location>
</feature>
<dbReference type="Pfam" id="PF18962">
    <property type="entry name" value="Por_Secre_tail"/>
    <property type="match status" value="1"/>
</dbReference>
<reference evidence="5" key="1">
    <citation type="submission" date="2019-08" db="EMBL/GenBank/DDBJ databases">
        <title>Seonamhaeicola sediminis sp. nov., isolated from marine sediment.</title>
        <authorList>
            <person name="Cao W.R."/>
        </authorList>
    </citation>
    <scope>NUCLEOTIDE SEQUENCE [LARGE SCALE GENOMIC DNA]</scope>
    <source>
        <strain evidence="5">Gy8</strain>
    </source>
</reference>